<dbReference type="InterPro" id="IPR019787">
    <property type="entry name" value="Znf_PHD-finger"/>
</dbReference>
<dbReference type="GO" id="GO:0000228">
    <property type="term" value="C:nuclear chromosome"/>
    <property type="evidence" value="ECO:0007669"/>
    <property type="project" value="TreeGrafter"/>
</dbReference>
<dbReference type="PROSITE" id="PS50827">
    <property type="entry name" value="DDT"/>
    <property type="match status" value="1"/>
</dbReference>
<keyword evidence="22" id="KW-1185">Reference proteome</keyword>
<evidence type="ECO:0000256" key="9">
    <source>
        <dbReference type="ARBA" id="ARBA00023163"/>
    </source>
</evidence>
<feature type="region of interest" description="Disordered" evidence="16">
    <location>
        <begin position="712"/>
        <end position="731"/>
    </location>
</feature>
<evidence type="ECO:0000256" key="11">
    <source>
        <dbReference type="ARBA" id="ARBA00068253"/>
    </source>
</evidence>
<evidence type="ECO:0000256" key="2">
    <source>
        <dbReference type="ARBA" id="ARBA00022553"/>
    </source>
</evidence>
<feature type="compositionally biased region" description="Acidic residues" evidence="16">
    <location>
        <begin position="1114"/>
        <end position="1137"/>
    </location>
</feature>
<keyword evidence="2" id="KW-0597">Phosphoprotein</keyword>
<keyword evidence="6" id="KW-0805">Transcription regulation</keyword>
<keyword evidence="8 12" id="KW-0103">Bromodomain</keyword>
<evidence type="ECO:0000313" key="22">
    <source>
        <dbReference type="Proteomes" id="UP001152888"/>
    </source>
</evidence>
<evidence type="ECO:0000256" key="6">
    <source>
        <dbReference type="ARBA" id="ARBA00023015"/>
    </source>
</evidence>
<dbReference type="InterPro" id="IPR001965">
    <property type="entry name" value="Znf_PHD"/>
</dbReference>
<keyword evidence="4 13" id="KW-0863">Zinc-finger</keyword>
<evidence type="ECO:0000256" key="3">
    <source>
        <dbReference type="ARBA" id="ARBA00022723"/>
    </source>
</evidence>
<reference evidence="21" key="1">
    <citation type="submission" date="2022-03" db="EMBL/GenBank/DDBJ databases">
        <authorList>
            <person name="Sayadi A."/>
        </authorList>
    </citation>
    <scope>NUCLEOTIDE SEQUENCE</scope>
</reference>
<feature type="region of interest" description="Disordered" evidence="16">
    <location>
        <begin position="813"/>
        <end position="850"/>
    </location>
</feature>
<evidence type="ECO:0000256" key="8">
    <source>
        <dbReference type="ARBA" id="ARBA00023117"/>
    </source>
</evidence>
<dbReference type="InterPro" id="IPR019786">
    <property type="entry name" value="Zinc_finger_PHD-type_CS"/>
</dbReference>
<dbReference type="GO" id="GO:0045740">
    <property type="term" value="P:positive regulation of DNA replication"/>
    <property type="evidence" value="ECO:0007669"/>
    <property type="project" value="TreeGrafter"/>
</dbReference>
<dbReference type="GO" id="GO:0008623">
    <property type="term" value="C:CHRAC"/>
    <property type="evidence" value="ECO:0007669"/>
    <property type="project" value="TreeGrafter"/>
</dbReference>
<dbReference type="Pfam" id="PF02791">
    <property type="entry name" value="DDT"/>
    <property type="match status" value="1"/>
</dbReference>
<accession>A0A9P0NWG2</accession>
<feature type="coiled-coil region" evidence="15">
    <location>
        <begin position="614"/>
        <end position="645"/>
    </location>
</feature>
<dbReference type="GO" id="GO:0006355">
    <property type="term" value="P:regulation of DNA-templated transcription"/>
    <property type="evidence" value="ECO:0007669"/>
    <property type="project" value="TreeGrafter"/>
</dbReference>
<dbReference type="Pfam" id="PF15613">
    <property type="entry name" value="WSD"/>
    <property type="match status" value="1"/>
</dbReference>
<dbReference type="PRINTS" id="PR00503">
    <property type="entry name" value="BROMODOMAIN"/>
</dbReference>
<dbReference type="InterPro" id="IPR013083">
    <property type="entry name" value="Znf_RING/FYVE/PHD"/>
</dbReference>
<dbReference type="PROSITE" id="PS50014">
    <property type="entry name" value="BROMODOMAIN_2"/>
    <property type="match status" value="1"/>
</dbReference>
<keyword evidence="7 15" id="KW-0175">Coiled coil</keyword>
<evidence type="ECO:0000256" key="1">
    <source>
        <dbReference type="ARBA" id="ARBA00004123"/>
    </source>
</evidence>
<feature type="region of interest" description="Disordered" evidence="16">
    <location>
        <begin position="1095"/>
        <end position="1137"/>
    </location>
</feature>
<dbReference type="InterPro" id="IPR047171">
    <property type="entry name" value="BAZ1A"/>
</dbReference>
<feature type="coiled-coil region" evidence="15">
    <location>
        <begin position="295"/>
        <end position="328"/>
    </location>
</feature>
<dbReference type="Pfam" id="PF00628">
    <property type="entry name" value="PHD"/>
    <property type="match status" value="2"/>
</dbReference>
<dbReference type="GO" id="GO:0008270">
    <property type="term" value="F:zinc ion binding"/>
    <property type="evidence" value="ECO:0007669"/>
    <property type="project" value="UniProtKB-KW"/>
</dbReference>
<dbReference type="InterPro" id="IPR028942">
    <property type="entry name" value="WHIM1_dom"/>
</dbReference>
<dbReference type="SMART" id="SM00297">
    <property type="entry name" value="BROMO"/>
    <property type="match status" value="1"/>
</dbReference>
<dbReference type="InterPro" id="IPR018501">
    <property type="entry name" value="DDT_dom"/>
</dbReference>
<feature type="region of interest" description="Disordered" evidence="16">
    <location>
        <begin position="1191"/>
        <end position="1211"/>
    </location>
</feature>
<evidence type="ECO:0000256" key="14">
    <source>
        <dbReference type="PROSITE-ProRule" id="PRU00475"/>
    </source>
</evidence>
<evidence type="ECO:0000259" key="19">
    <source>
        <dbReference type="PROSITE" id="PS50827"/>
    </source>
</evidence>
<evidence type="ECO:0000256" key="5">
    <source>
        <dbReference type="ARBA" id="ARBA00022833"/>
    </source>
</evidence>
<dbReference type="SMART" id="SM00571">
    <property type="entry name" value="DDT"/>
    <property type="match status" value="1"/>
</dbReference>
<feature type="domain" description="PHD-type" evidence="18">
    <location>
        <begin position="1040"/>
        <end position="1090"/>
    </location>
</feature>
<dbReference type="Pfam" id="PF15612">
    <property type="entry name" value="WHIM1"/>
    <property type="match status" value="1"/>
</dbReference>
<keyword evidence="3" id="KW-0479">Metal-binding</keyword>
<dbReference type="PROSITE" id="PS51136">
    <property type="entry name" value="WAC"/>
    <property type="match status" value="1"/>
</dbReference>
<feature type="domain" description="WAC" evidence="20">
    <location>
        <begin position="22"/>
        <end position="130"/>
    </location>
</feature>
<dbReference type="Pfam" id="PF10537">
    <property type="entry name" value="WAC_Acf1_DNA_bd"/>
    <property type="match status" value="1"/>
</dbReference>
<protein>
    <recommendedName>
        <fullName evidence="11">Bromodomain adjacent to zinc finger domain protein 1A</fullName>
    </recommendedName>
</protein>
<dbReference type="InterPro" id="IPR011011">
    <property type="entry name" value="Znf_FYVE_PHD"/>
</dbReference>
<dbReference type="Pfam" id="PF00439">
    <property type="entry name" value="Bromodomain"/>
    <property type="match status" value="1"/>
</dbReference>
<evidence type="ECO:0000256" key="13">
    <source>
        <dbReference type="PROSITE-ProRule" id="PRU00146"/>
    </source>
</evidence>
<dbReference type="InterPro" id="IPR028941">
    <property type="entry name" value="WHIM2_dom"/>
</dbReference>
<feature type="compositionally biased region" description="Basic and acidic residues" evidence="16">
    <location>
        <begin position="911"/>
        <end position="921"/>
    </location>
</feature>
<organism evidence="21 22">
    <name type="scientific">Acanthoscelides obtectus</name>
    <name type="common">Bean weevil</name>
    <name type="synonym">Bruchus obtectus</name>
    <dbReference type="NCBI Taxonomy" id="200917"/>
    <lineage>
        <taxon>Eukaryota</taxon>
        <taxon>Metazoa</taxon>
        <taxon>Ecdysozoa</taxon>
        <taxon>Arthropoda</taxon>
        <taxon>Hexapoda</taxon>
        <taxon>Insecta</taxon>
        <taxon>Pterygota</taxon>
        <taxon>Neoptera</taxon>
        <taxon>Endopterygota</taxon>
        <taxon>Coleoptera</taxon>
        <taxon>Polyphaga</taxon>
        <taxon>Cucujiformia</taxon>
        <taxon>Chrysomeloidea</taxon>
        <taxon>Chrysomelidae</taxon>
        <taxon>Bruchinae</taxon>
        <taxon>Bruchini</taxon>
        <taxon>Acanthoscelides</taxon>
    </lineage>
</organism>
<feature type="region of interest" description="Disordered" evidence="16">
    <location>
        <begin position="1320"/>
        <end position="1339"/>
    </location>
</feature>
<name>A0A9P0NWG2_ACAOB</name>
<feature type="domain" description="PHD-type" evidence="18">
    <location>
        <begin position="1141"/>
        <end position="1188"/>
    </location>
</feature>
<keyword evidence="9" id="KW-0804">Transcription</keyword>
<comment type="caution">
    <text evidence="21">The sequence shown here is derived from an EMBL/GenBank/DDBJ whole genome shotgun (WGS) entry which is preliminary data.</text>
</comment>
<dbReference type="PROSITE" id="PS50016">
    <property type="entry name" value="ZF_PHD_2"/>
    <property type="match status" value="2"/>
</dbReference>
<dbReference type="FunFam" id="3.30.40.10:FF:000300">
    <property type="entry name" value="Bromodomain adjacent to zinc finger domain protein 1A"/>
    <property type="match status" value="1"/>
</dbReference>
<proteinExistence type="predicted"/>
<feature type="domain" description="Bromo" evidence="17">
    <location>
        <begin position="1229"/>
        <end position="1299"/>
    </location>
</feature>
<evidence type="ECO:0000256" key="15">
    <source>
        <dbReference type="SAM" id="Coils"/>
    </source>
</evidence>
<dbReference type="SUPFAM" id="SSF57903">
    <property type="entry name" value="FYVE/PHD zinc finger"/>
    <property type="match status" value="2"/>
</dbReference>
<gene>
    <name evidence="21" type="ORF">ACAOBT_LOCUS3053</name>
</gene>
<dbReference type="InterPro" id="IPR013136">
    <property type="entry name" value="WSTF_Acf1_Cbp146"/>
</dbReference>
<evidence type="ECO:0000256" key="7">
    <source>
        <dbReference type="ARBA" id="ARBA00023054"/>
    </source>
</evidence>
<dbReference type="Gene3D" id="3.30.40.10">
    <property type="entry name" value="Zinc/RING finger domain, C3HC4 (zinc finger)"/>
    <property type="match status" value="2"/>
</dbReference>
<keyword evidence="10 14" id="KW-0539">Nucleus</keyword>
<dbReference type="GO" id="GO:0031445">
    <property type="term" value="P:regulation of heterochromatin formation"/>
    <property type="evidence" value="ECO:0007669"/>
    <property type="project" value="TreeGrafter"/>
</dbReference>
<dbReference type="GO" id="GO:0006338">
    <property type="term" value="P:chromatin remodeling"/>
    <property type="evidence" value="ECO:0007669"/>
    <property type="project" value="InterPro"/>
</dbReference>
<dbReference type="SUPFAM" id="SSF47370">
    <property type="entry name" value="Bromodomain"/>
    <property type="match status" value="1"/>
</dbReference>
<dbReference type="Proteomes" id="UP001152888">
    <property type="component" value="Unassembled WGS sequence"/>
</dbReference>
<evidence type="ECO:0000256" key="10">
    <source>
        <dbReference type="ARBA" id="ARBA00023242"/>
    </source>
</evidence>
<evidence type="ECO:0000256" key="16">
    <source>
        <dbReference type="SAM" id="MobiDB-lite"/>
    </source>
</evidence>
<keyword evidence="5" id="KW-0862">Zinc</keyword>
<evidence type="ECO:0000259" key="20">
    <source>
        <dbReference type="PROSITE" id="PS51136"/>
    </source>
</evidence>
<evidence type="ECO:0000256" key="12">
    <source>
        <dbReference type="PROSITE-ProRule" id="PRU00035"/>
    </source>
</evidence>
<dbReference type="SMART" id="SM00249">
    <property type="entry name" value="PHD"/>
    <property type="match status" value="2"/>
</dbReference>
<evidence type="ECO:0000259" key="18">
    <source>
        <dbReference type="PROSITE" id="PS50016"/>
    </source>
</evidence>
<dbReference type="InterPro" id="IPR001487">
    <property type="entry name" value="Bromodomain"/>
</dbReference>
<sequence>MPLLKKVHFEKAPIPENLKDSDEVFYCEFTDEIFRDYEEYSEKIILYNSMVWTCAFTGKTNLTYIEALESEEQARKSIQEFSVELRIPLLYLATKTQRTSFMELSEDVFMYMKNRYFIGENIEASFTGNKWKDCHILQVMAPTDPLPKTPRKNGAKNEDRQFWPPATAYKYEIEHMDAEDNDISEIMIVDCSQLRRKKAAFNREKCKLFLKQYVEQDDRRVFVVKPSVLADFGIFKVKWDQIFDGPLPDFEFSPVKKKSPYMNGKKQKQETLANFLMRSSKTNGANKERKQSNLLEQLKKREEEFKLKKQQEHEQKLAKKQMQKQESNLLISLTKKWYRPKEDLSLENQQKLPVLYQVISKIPEEHFGSVLMIAEFAETFSKLLATKDFFPGGLTLDVLERAMTELEISGPFADIIQMFLTALFNAQDEESSQYRTTTEDTADIKDEELQDDLSMKDVTRLATLASKWSSRYLGLPLAKLPLYAVTVTEILRLHLLSSGVRINETGYRWRYAQRGGYTNEADPGLHLRLEHPHILRALGTQCVIELPIEDKLRIIDCLMNQLLTYADVRDIVEEKLESTKELKLELKSVQLAERKRHGEYLANKSKLQKEMIGDPKLQDELEKLQKEAEKKHEENTNKIEELHKSIYESVDFLGHDRAFRKYLKLNSIPGLFVNWEGNNGECLSEVVHQYSNLVNPSTSILNKYFRENFINKSDGSPKKSPKKFNGSLNGSLTKQDEHTLTDLLMCNTDPETCKVHSDKVKRPKWLFIHDKNQLEEFENTLNPRGEREGELLSMIKNNKERLMALIEETPVTTLNPNVKVPQSEDEDQEQKSKKTSKRGKNKYEDVNLGYPVDMNPQKVLENALVDNILELEEKMSAGGLGKLSVKNREAWRNCLQSKEYDSLNEHVTKDKKVENVKKENRNSNSRSATPEIPSKEEKYQDPAKFLGCTESESADIEQQENLKKSLKALTTALTQVAYSLEPKYLKKPLGHAEGWRSKKSHGDLLDKWEQSLAASTSFSQIFLHYLTLDSCIMWSRSALLARCRICRRQKDSENMLLCDNCNLGHHLYCLKPKLSSIPQGDWFCDRCKKEKEKEERLKQPSEPQPAKKRKIFVDEDVEEEESGEEEDDVDEEEEDDDADEERLCKRCGSGGEVITCEKCSVYYHLECCKPPMRRAPRGAWTCEKCKNKSETKRKRSSSPENGARTGGRRNDRYLPLHNAALQELLSDVIKHDDAWPFLKPVQKSEVPDYYEVIEKPMDFGTIKYKLNMGEYSEDSEVMDDVVLIFENCNTYNNSDAEVYKCGVRLLKYFAQKAKELDLEVPEELEVEEEQRSTKRSRNK</sequence>
<evidence type="ECO:0000256" key="4">
    <source>
        <dbReference type="ARBA" id="ARBA00022771"/>
    </source>
</evidence>
<dbReference type="PANTHER" id="PTHR46510">
    <property type="entry name" value="BROMODOMAIN ADJACENT TO ZINC FINGER DOMAIN PROTEIN 1A"/>
    <property type="match status" value="1"/>
</dbReference>
<evidence type="ECO:0000259" key="17">
    <source>
        <dbReference type="PROSITE" id="PS50014"/>
    </source>
</evidence>
<evidence type="ECO:0000313" key="21">
    <source>
        <dbReference type="EMBL" id="CAH1959185.1"/>
    </source>
</evidence>
<dbReference type="PANTHER" id="PTHR46510:SF1">
    <property type="entry name" value="BROMODOMAIN ADJACENT TO ZINC FINGER DOMAIN PROTEIN 1A"/>
    <property type="match status" value="1"/>
</dbReference>
<dbReference type="InterPro" id="IPR036427">
    <property type="entry name" value="Bromodomain-like_sf"/>
</dbReference>
<dbReference type="OrthoDB" id="332390at2759"/>
<dbReference type="EMBL" id="CAKOFQ010006681">
    <property type="protein sequence ID" value="CAH1959185.1"/>
    <property type="molecule type" value="Genomic_DNA"/>
</dbReference>
<comment type="subcellular location">
    <subcellularLocation>
        <location evidence="1 14">Nucleus</location>
    </subcellularLocation>
</comment>
<feature type="domain" description="DDT" evidence="19">
    <location>
        <begin position="364"/>
        <end position="429"/>
    </location>
</feature>
<feature type="region of interest" description="Disordered" evidence="16">
    <location>
        <begin position="911"/>
        <end position="940"/>
    </location>
</feature>
<dbReference type="Gene3D" id="1.20.920.10">
    <property type="entry name" value="Bromodomain-like"/>
    <property type="match status" value="1"/>
</dbReference>
<dbReference type="GO" id="GO:0003677">
    <property type="term" value="F:DNA binding"/>
    <property type="evidence" value="ECO:0007669"/>
    <property type="project" value="TreeGrafter"/>
</dbReference>
<dbReference type="PROSITE" id="PS01359">
    <property type="entry name" value="ZF_PHD_1"/>
    <property type="match status" value="2"/>
</dbReference>